<feature type="region of interest" description="Disordered" evidence="3">
    <location>
        <begin position="146"/>
        <end position="198"/>
    </location>
</feature>
<accession>A0ABP1DAF6</accession>
<dbReference type="EMBL" id="OZ037946">
    <property type="protein sequence ID" value="CAL1704831.1"/>
    <property type="molecule type" value="Genomic_DNA"/>
</dbReference>
<feature type="compositionally biased region" description="Low complexity" evidence="3">
    <location>
        <begin position="153"/>
        <end position="163"/>
    </location>
</feature>
<dbReference type="SMART" id="SM00426">
    <property type="entry name" value="TEA"/>
    <property type="match status" value="1"/>
</dbReference>
<evidence type="ECO:0000256" key="1">
    <source>
        <dbReference type="ARBA" id="ARBA00008421"/>
    </source>
</evidence>
<feature type="DNA-binding region" description="TEA" evidence="2">
    <location>
        <begin position="54"/>
        <end position="126"/>
    </location>
</feature>
<evidence type="ECO:0000313" key="6">
    <source>
        <dbReference type="Proteomes" id="UP001497453"/>
    </source>
</evidence>
<evidence type="ECO:0000256" key="3">
    <source>
        <dbReference type="SAM" id="MobiDB-lite"/>
    </source>
</evidence>
<sequence>MGLDVMSRYGPRRVHHDAMASCSLTVSSDSPPSMSDALSPAKSLTPQRKHHKLLKDGSEVWSEDVEKIFVEGLREYWESPWATYSRGRSRWRNQFLVDHLKKYGIERSKKQVASHIQVLRNMWREQPEFHLVAGGEELFMENGLLASPKNARRGSGSPRSSHSTPKRDASSLSPTPSSSTSELPTNFPASMSMPQLTSPCGWPGSSMPLFEQFSDTLVPSAFDFPNRAAMPPHRLRPAVKLEPLMMHAGLFTLPTVSGGHLLDGTDLSSPNPVHTSCRLLSLNLWADGMQPFAVDIDRLTNTLTNQSMTQLDQSSVLLRINVTISSIDDILSPPNLHGFQAAITLSERWSSEAKCITKIYSGSTVMSQEMSLLDGVSVPHISSNDFTSRAVTVGLPESALGRCKWLETAQDTITQQIVIDGVVIAAFVYHIQRPLVHGTLPSAELFGIQRYKPSSTRHHRGRTHSHPYHIGSPQPSPRSPPHSGSPFFSSTAFGAPTDFSLLPYSNMDPASSLPAHGFSYNPDSPDMFGVETSSAFSDRPFMAHAPRSILEGHHLFYHYVNPA</sequence>
<evidence type="ECO:0000259" key="4">
    <source>
        <dbReference type="PROSITE" id="PS51088"/>
    </source>
</evidence>
<name>A0ABP1DAF6_9APHY</name>
<feature type="compositionally biased region" description="Basic residues" evidence="3">
    <location>
        <begin position="455"/>
        <end position="467"/>
    </location>
</feature>
<proteinExistence type="inferred from homology"/>
<dbReference type="Pfam" id="PF01285">
    <property type="entry name" value="TEA"/>
    <property type="match status" value="1"/>
</dbReference>
<feature type="domain" description="TEA" evidence="4">
    <location>
        <begin position="54"/>
        <end position="126"/>
    </location>
</feature>
<keyword evidence="6" id="KW-1185">Reference proteome</keyword>
<gene>
    <name evidence="5" type="ORF">GFSPODELE1_LOCUS5159</name>
</gene>
<feature type="compositionally biased region" description="Low complexity" evidence="3">
    <location>
        <begin position="170"/>
        <end position="185"/>
    </location>
</feature>
<feature type="region of interest" description="Disordered" evidence="3">
    <location>
        <begin position="23"/>
        <end position="48"/>
    </location>
</feature>
<organism evidence="5 6">
    <name type="scientific">Somion occarium</name>
    <dbReference type="NCBI Taxonomy" id="3059160"/>
    <lineage>
        <taxon>Eukaryota</taxon>
        <taxon>Fungi</taxon>
        <taxon>Dikarya</taxon>
        <taxon>Basidiomycota</taxon>
        <taxon>Agaricomycotina</taxon>
        <taxon>Agaricomycetes</taxon>
        <taxon>Polyporales</taxon>
        <taxon>Cerrenaceae</taxon>
        <taxon>Somion</taxon>
    </lineage>
</organism>
<dbReference type="Gene3D" id="6.10.20.40">
    <property type="entry name" value="TEA/ATTS domain"/>
    <property type="match status" value="1"/>
</dbReference>
<feature type="compositionally biased region" description="Polar residues" evidence="3">
    <location>
        <begin position="187"/>
        <end position="198"/>
    </location>
</feature>
<dbReference type="InterPro" id="IPR000818">
    <property type="entry name" value="TEA/ATTS_dom"/>
</dbReference>
<reference evidence="6" key="1">
    <citation type="submission" date="2024-04" db="EMBL/GenBank/DDBJ databases">
        <authorList>
            <person name="Shaw F."/>
            <person name="Minotto A."/>
        </authorList>
    </citation>
    <scope>NUCLEOTIDE SEQUENCE [LARGE SCALE GENOMIC DNA]</scope>
</reference>
<dbReference type="InterPro" id="IPR038096">
    <property type="entry name" value="TEA/ATTS_sf"/>
</dbReference>
<evidence type="ECO:0000313" key="5">
    <source>
        <dbReference type="EMBL" id="CAL1704831.1"/>
    </source>
</evidence>
<feature type="compositionally biased region" description="Polar residues" evidence="3">
    <location>
        <begin position="23"/>
        <end position="33"/>
    </location>
</feature>
<dbReference type="Proteomes" id="UP001497453">
    <property type="component" value="Chromosome 3"/>
</dbReference>
<comment type="similarity">
    <text evidence="1">Belongs to the TEC1 family.</text>
</comment>
<evidence type="ECO:0000256" key="2">
    <source>
        <dbReference type="PROSITE-ProRule" id="PRU00505"/>
    </source>
</evidence>
<dbReference type="PROSITE" id="PS51088">
    <property type="entry name" value="TEA_2"/>
    <property type="match status" value="1"/>
</dbReference>
<protein>
    <recommendedName>
        <fullName evidence="4">TEA domain-containing protein</fullName>
    </recommendedName>
</protein>
<feature type="region of interest" description="Disordered" evidence="3">
    <location>
        <begin position="453"/>
        <end position="487"/>
    </location>
</feature>